<dbReference type="Proteomes" id="UP000578686">
    <property type="component" value="Unassembled WGS sequence"/>
</dbReference>
<evidence type="ECO:0000256" key="5">
    <source>
        <dbReference type="ARBA" id="ARBA00022840"/>
    </source>
</evidence>
<evidence type="ECO:0000256" key="2">
    <source>
        <dbReference type="ARBA" id="ARBA00010393"/>
    </source>
</evidence>
<name>A0A7X6CYA4_9ACTN</name>
<dbReference type="SUPFAM" id="SSF52540">
    <property type="entry name" value="P-loop containing nucleoside triphosphate hydrolases"/>
    <property type="match status" value="1"/>
</dbReference>
<sequence length="359" mass="39340">MTQTSTHQNAGTDGKATARFQVPAKHPMVTVLGSGDALLRVIEAAFPRTDIHVRGNEVRATGDADEVALVQQLFDEMMLVLRTGQPMTEDAVERSIAMLRSGEDGGSESPAEVLTQNILSSRGRTIRPKTLNQKRYVDAIDRHTVVFGIGPAGTGKTYLAMAKAVQALQAKQVNRIILTRPAVEAGERLGFLPGTLYEKIDPYLRPLYDALHDMLDPDSIPRLMAAGTIEVAPLAYMRGRTLNDAFIILDEAQNTNPEQMKMFLTRLGFESKIVITGDVTQVDLPGGTRSGLRQVQDILADVQDVHFSRLDSSDVVRHKLVGRIVDAYERYDDREAATDDRRGGRGGRHGTDRGTGHGK</sequence>
<evidence type="ECO:0000256" key="3">
    <source>
        <dbReference type="ARBA" id="ARBA00022490"/>
    </source>
</evidence>
<dbReference type="EMBL" id="JAAVJD010000016">
    <property type="protein sequence ID" value="NJQ04802.1"/>
    <property type="molecule type" value="Genomic_DNA"/>
</dbReference>
<evidence type="ECO:0000259" key="8">
    <source>
        <dbReference type="Pfam" id="PF02562"/>
    </source>
</evidence>
<keyword evidence="10" id="KW-1185">Reference proteome</keyword>
<comment type="subcellular location">
    <subcellularLocation>
        <location evidence="1">Cytoplasm</location>
    </subcellularLocation>
</comment>
<gene>
    <name evidence="9" type="ORF">HCN56_04195</name>
</gene>
<dbReference type="GO" id="GO:0005829">
    <property type="term" value="C:cytosol"/>
    <property type="evidence" value="ECO:0007669"/>
    <property type="project" value="TreeGrafter"/>
</dbReference>
<evidence type="ECO:0000256" key="6">
    <source>
        <dbReference type="ARBA" id="ARBA00039970"/>
    </source>
</evidence>
<reference evidence="9 10" key="1">
    <citation type="submission" date="2020-03" db="EMBL/GenBank/DDBJ databases">
        <title>Draft genome of Streptomyces sp. ventii, isolated from the Axial Seamount in the Pacific Ocean, and resequencing of the two type strains Streptomyces lonarensis strain NCL 716 and Streptomyces bohaiensis strain 11A07.</title>
        <authorList>
            <person name="Loughran R.M."/>
            <person name="Pfannmuller K.M."/>
            <person name="Wasson B.J."/>
            <person name="Deadmond M.C."/>
            <person name="Paddock B.E."/>
            <person name="Koyack M.J."/>
            <person name="Gallegos D.A."/>
            <person name="Mitchell E.A."/>
            <person name="Ushijima B."/>
            <person name="Saw J.H."/>
            <person name="Mcphail K.L."/>
            <person name="Videau P."/>
        </authorList>
    </citation>
    <scope>NUCLEOTIDE SEQUENCE [LARGE SCALE GENOMIC DNA]</scope>
    <source>
        <strain evidence="9 10">NCL716</strain>
    </source>
</reference>
<keyword evidence="5" id="KW-0067">ATP-binding</keyword>
<dbReference type="Pfam" id="PF02562">
    <property type="entry name" value="PhoH"/>
    <property type="match status" value="1"/>
</dbReference>
<dbReference type="FunFam" id="3.40.50.300:FF:000013">
    <property type="entry name" value="PhoH family ATPase"/>
    <property type="match status" value="1"/>
</dbReference>
<keyword evidence="3" id="KW-0963">Cytoplasm</keyword>
<dbReference type="RefSeq" id="WP_167968104.1">
    <property type="nucleotide sequence ID" value="NZ_BHZG01000349.1"/>
</dbReference>
<comment type="similarity">
    <text evidence="2">Belongs to the PhoH family.</text>
</comment>
<proteinExistence type="inferred from homology"/>
<dbReference type="GO" id="GO:0005524">
    <property type="term" value="F:ATP binding"/>
    <property type="evidence" value="ECO:0007669"/>
    <property type="project" value="UniProtKB-KW"/>
</dbReference>
<evidence type="ECO:0000256" key="4">
    <source>
        <dbReference type="ARBA" id="ARBA00022741"/>
    </source>
</evidence>
<dbReference type="InterPro" id="IPR051451">
    <property type="entry name" value="PhoH2-like"/>
</dbReference>
<evidence type="ECO:0000256" key="7">
    <source>
        <dbReference type="SAM" id="MobiDB-lite"/>
    </source>
</evidence>
<protein>
    <recommendedName>
        <fullName evidence="6">PhoH-like protein</fullName>
    </recommendedName>
</protein>
<accession>A0A7X6CYA4</accession>
<organism evidence="9 10">
    <name type="scientific">Streptomyces lonarensis</name>
    <dbReference type="NCBI Taxonomy" id="700599"/>
    <lineage>
        <taxon>Bacteria</taxon>
        <taxon>Bacillati</taxon>
        <taxon>Actinomycetota</taxon>
        <taxon>Actinomycetes</taxon>
        <taxon>Kitasatosporales</taxon>
        <taxon>Streptomycetaceae</taxon>
        <taxon>Streptomyces</taxon>
    </lineage>
</organism>
<dbReference type="Gene3D" id="3.40.50.300">
    <property type="entry name" value="P-loop containing nucleotide triphosphate hydrolases"/>
    <property type="match status" value="1"/>
</dbReference>
<dbReference type="PANTHER" id="PTHR30473:SF1">
    <property type="entry name" value="PHOH-LIKE PROTEIN"/>
    <property type="match status" value="1"/>
</dbReference>
<keyword evidence="4" id="KW-0547">Nucleotide-binding</keyword>
<feature type="region of interest" description="Disordered" evidence="7">
    <location>
        <begin position="336"/>
        <end position="359"/>
    </location>
</feature>
<comment type="caution">
    <text evidence="9">The sequence shown here is derived from an EMBL/GenBank/DDBJ whole genome shotgun (WGS) entry which is preliminary data.</text>
</comment>
<dbReference type="InterPro" id="IPR027417">
    <property type="entry name" value="P-loop_NTPase"/>
</dbReference>
<evidence type="ECO:0000313" key="10">
    <source>
        <dbReference type="Proteomes" id="UP000578686"/>
    </source>
</evidence>
<feature type="domain" description="PhoH-like protein" evidence="8">
    <location>
        <begin position="126"/>
        <end position="329"/>
    </location>
</feature>
<dbReference type="InterPro" id="IPR003714">
    <property type="entry name" value="PhoH"/>
</dbReference>
<dbReference type="PANTHER" id="PTHR30473">
    <property type="entry name" value="PROTEIN PHOH"/>
    <property type="match status" value="1"/>
</dbReference>
<evidence type="ECO:0000256" key="1">
    <source>
        <dbReference type="ARBA" id="ARBA00004496"/>
    </source>
</evidence>
<dbReference type="AlphaFoldDB" id="A0A7X6CYA4"/>
<evidence type="ECO:0000313" key="9">
    <source>
        <dbReference type="EMBL" id="NJQ04802.1"/>
    </source>
</evidence>